<dbReference type="GO" id="GO:0007165">
    <property type="term" value="P:signal transduction"/>
    <property type="evidence" value="ECO:0007669"/>
    <property type="project" value="TreeGrafter"/>
</dbReference>
<evidence type="ECO:0000256" key="3">
    <source>
        <dbReference type="ARBA" id="ARBA00022737"/>
    </source>
</evidence>
<evidence type="ECO:0000259" key="4">
    <source>
        <dbReference type="SMART" id="SM00210"/>
    </source>
</evidence>
<dbReference type="GO" id="GO:0032420">
    <property type="term" value="C:stereocilium"/>
    <property type="evidence" value="ECO:0007669"/>
    <property type="project" value="UniProtKB-SubCell"/>
</dbReference>
<dbReference type="SUPFAM" id="SSF49899">
    <property type="entry name" value="Concanavalin A-like lectins/glucanases"/>
    <property type="match status" value="1"/>
</dbReference>
<comment type="subcellular location">
    <subcellularLocation>
        <location evidence="1">Cell projection</location>
        <location evidence="1">Stereocilium</location>
    </subcellularLocation>
</comment>
<sequence length="552" mass="63792">MIEAREVRLPWTDLNHEESSTVYRPSVYTMSTGSKSEGNQLLAIKWIDEPEGYRWTRIPAVNLLEYAVPSPKVLPRGVNIIYDRSSHVHGYQFSPAADDIYLKAKRVFRSCVYFPYEFSLFVTYKQYVVPKREECIFSLFEDATRDTLISVGFSRDRLVFRFKGFRYRFKMTYGLQDRKWHTLGISMSASTLAVTRDCKRRRVRPLRAPFPDLLPVANTSFSIGRCEKKSSVFQGLLKSVILVSGGDAATRACPTKMDIKPRLTNYIRVYPGYSSLTPFYSRSRSTCEWSDVGNIAFDVHAKKLKVCINGVWREVKISSDKRRMDYLVPYQTLDSGLGAVDVEVFDLPGEGTFAAFAAAGVEPDATYRSNLYQWRNGKFYFYQRLRTSTAQSWEFFRIRNQFFLAVANYGLRKATNSTLYKWNKVRRKFRYYQDIPSSVARDVEAFQIEGEHYLAVANHREGNNNIINSTVFKWSRKDKRFQEFQTLPTMGAYDMTYFTVDIGTGNGLNHGLAVANSFDGKSTLIFSDIYRWQDGRWTLFHSLEVGSIFLPF</sequence>
<reference evidence="5" key="1">
    <citation type="journal article" date="2023" name="G3 (Bethesda)">
        <title>A reference genome for the long-term kleptoplast-retaining sea slug Elysia crispata morphotype clarki.</title>
        <authorList>
            <person name="Eastman K.E."/>
            <person name="Pendleton A.L."/>
            <person name="Shaikh M.A."/>
            <person name="Suttiyut T."/>
            <person name="Ogas R."/>
            <person name="Tomko P."/>
            <person name="Gavelis G."/>
            <person name="Widhalm J.R."/>
            <person name="Wisecaver J.H."/>
        </authorList>
    </citation>
    <scope>NUCLEOTIDE SEQUENCE</scope>
    <source>
        <strain evidence="5">ECLA1</strain>
    </source>
</reference>
<dbReference type="PANTHER" id="PTHR15261">
    <property type="entry name" value="THROMBOSPONDIN-TYPE LAMININ G DOMAIN AND EAR REPEAT-CONTAINING"/>
    <property type="match status" value="1"/>
</dbReference>
<comment type="caution">
    <text evidence="5">The sequence shown here is derived from an EMBL/GenBank/DDBJ whole genome shotgun (WGS) entry which is preliminary data.</text>
</comment>
<dbReference type="InterPro" id="IPR013320">
    <property type="entry name" value="ConA-like_dom_sf"/>
</dbReference>
<dbReference type="EMBL" id="JAWDGP010003510">
    <property type="protein sequence ID" value="KAK3773764.1"/>
    <property type="molecule type" value="Genomic_DNA"/>
</dbReference>
<accession>A0AAE0ZQP9</accession>
<dbReference type="SMART" id="SM00210">
    <property type="entry name" value="TSPN"/>
    <property type="match status" value="1"/>
</dbReference>
<dbReference type="Gene3D" id="2.60.120.200">
    <property type="match status" value="1"/>
</dbReference>
<dbReference type="Pfam" id="PF03736">
    <property type="entry name" value="EPTP"/>
    <property type="match status" value="3"/>
</dbReference>
<keyword evidence="2" id="KW-0732">Signal</keyword>
<organism evidence="5 6">
    <name type="scientific">Elysia crispata</name>
    <name type="common">lettuce slug</name>
    <dbReference type="NCBI Taxonomy" id="231223"/>
    <lineage>
        <taxon>Eukaryota</taxon>
        <taxon>Metazoa</taxon>
        <taxon>Spiralia</taxon>
        <taxon>Lophotrochozoa</taxon>
        <taxon>Mollusca</taxon>
        <taxon>Gastropoda</taxon>
        <taxon>Heterobranchia</taxon>
        <taxon>Euthyneura</taxon>
        <taxon>Panpulmonata</taxon>
        <taxon>Sacoglossa</taxon>
        <taxon>Placobranchoidea</taxon>
        <taxon>Plakobranchidae</taxon>
        <taxon>Elysia</taxon>
    </lineage>
</organism>
<proteinExistence type="predicted"/>
<keyword evidence="3" id="KW-0677">Repeat</keyword>
<evidence type="ECO:0000256" key="2">
    <source>
        <dbReference type="ARBA" id="ARBA00022729"/>
    </source>
</evidence>
<evidence type="ECO:0000313" key="5">
    <source>
        <dbReference type="EMBL" id="KAK3773764.1"/>
    </source>
</evidence>
<evidence type="ECO:0000256" key="1">
    <source>
        <dbReference type="ARBA" id="ARBA00004645"/>
    </source>
</evidence>
<feature type="domain" description="Thrombospondin-like N-terminal" evidence="4">
    <location>
        <begin position="71"/>
        <end position="246"/>
    </location>
</feature>
<evidence type="ECO:0000313" key="6">
    <source>
        <dbReference type="Proteomes" id="UP001283361"/>
    </source>
</evidence>
<name>A0AAE0ZQP9_9GAST</name>
<dbReference type="InterPro" id="IPR005492">
    <property type="entry name" value="EPTP"/>
</dbReference>
<gene>
    <name evidence="5" type="ORF">RRG08_011764</name>
</gene>
<dbReference type="PANTHER" id="PTHR15261:SF4">
    <property type="entry name" value="THROMBOSPONDIN-TYPE LAMININ G DOMAIN AND EAR REPEAT-CONTAINING PROTEIN"/>
    <property type="match status" value="1"/>
</dbReference>
<dbReference type="InterPro" id="IPR048287">
    <property type="entry name" value="TSPN-like_N"/>
</dbReference>
<protein>
    <recommendedName>
        <fullName evidence="4">Thrombospondin-like N-terminal domain-containing protein</fullName>
    </recommendedName>
</protein>
<dbReference type="PROSITE" id="PS50912">
    <property type="entry name" value="EAR"/>
    <property type="match status" value="3"/>
</dbReference>
<dbReference type="Proteomes" id="UP001283361">
    <property type="component" value="Unassembled WGS sequence"/>
</dbReference>
<dbReference type="AlphaFoldDB" id="A0AAE0ZQP9"/>
<keyword evidence="6" id="KW-1185">Reference proteome</keyword>
<dbReference type="InterPro" id="IPR009039">
    <property type="entry name" value="EAR"/>
</dbReference>